<keyword evidence="2" id="KW-1185">Reference proteome</keyword>
<proteinExistence type="predicted"/>
<evidence type="ECO:0000313" key="1">
    <source>
        <dbReference type="EMBL" id="KAH3802624.1"/>
    </source>
</evidence>
<reference evidence="1" key="2">
    <citation type="submission" date="2020-11" db="EMBL/GenBank/DDBJ databases">
        <authorList>
            <person name="McCartney M.A."/>
            <person name="Auch B."/>
            <person name="Kono T."/>
            <person name="Mallez S."/>
            <person name="Becker A."/>
            <person name="Gohl D.M."/>
            <person name="Silverstein K.A.T."/>
            <person name="Koren S."/>
            <person name="Bechman K.B."/>
            <person name="Herman A."/>
            <person name="Abrahante J.E."/>
            <person name="Garbe J."/>
        </authorList>
    </citation>
    <scope>NUCLEOTIDE SEQUENCE</scope>
    <source>
        <strain evidence="1">Duluth1</strain>
        <tissue evidence="1">Whole animal</tissue>
    </source>
</reference>
<reference evidence="1" key="1">
    <citation type="journal article" date="2019" name="bioRxiv">
        <title>The Genome of the Zebra Mussel, Dreissena polymorpha: A Resource for Invasive Species Research.</title>
        <authorList>
            <person name="McCartney M.A."/>
            <person name="Auch B."/>
            <person name="Kono T."/>
            <person name="Mallez S."/>
            <person name="Zhang Y."/>
            <person name="Obille A."/>
            <person name="Becker A."/>
            <person name="Abrahante J.E."/>
            <person name="Garbe J."/>
            <person name="Badalamenti J.P."/>
            <person name="Herman A."/>
            <person name="Mangelson H."/>
            <person name="Liachko I."/>
            <person name="Sullivan S."/>
            <person name="Sone E.D."/>
            <person name="Koren S."/>
            <person name="Silverstein K.A.T."/>
            <person name="Beckman K.B."/>
            <person name="Gohl D.M."/>
        </authorList>
    </citation>
    <scope>NUCLEOTIDE SEQUENCE</scope>
    <source>
        <strain evidence="1">Duluth1</strain>
        <tissue evidence="1">Whole animal</tissue>
    </source>
</reference>
<dbReference type="EMBL" id="JAIWYP010000007">
    <property type="protein sequence ID" value="KAH3802624.1"/>
    <property type="molecule type" value="Genomic_DNA"/>
</dbReference>
<dbReference type="Proteomes" id="UP000828390">
    <property type="component" value="Unassembled WGS sequence"/>
</dbReference>
<protein>
    <submittedName>
        <fullName evidence="1">Uncharacterized protein</fullName>
    </submittedName>
</protein>
<evidence type="ECO:0000313" key="2">
    <source>
        <dbReference type="Proteomes" id="UP000828390"/>
    </source>
</evidence>
<comment type="caution">
    <text evidence="1">The sequence shown here is derived from an EMBL/GenBank/DDBJ whole genome shotgun (WGS) entry which is preliminary data.</text>
</comment>
<sequence>MPDKPLKQGPEEWTPKVSLPMGLHGTNLALQCDRLTDTQSANHKGQKDWTINVAFREFTSIIVYGQINVTEQINDQTTKFHENWTIRVFTSFQMSGDIWTHFLNRFHEDWAIKWLLDCSQALI</sequence>
<name>A0A9D4JAQ6_DREPO</name>
<organism evidence="1 2">
    <name type="scientific">Dreissena polymorpha</name>
    <name type="common">Zebra mussel</name>
    <name type="synonym">Mytilus polymorpha</name>
    <dbReference type="NCBI Taxonomy" id="45954"/>
    <lineage>
        <taxon>Eukaryota</taxon>
        <taxon>Metazoa</taxon>
        <taxon>Spiralia</taxon>
        <taxon>Lophotrochozoa</taxon>
        <taxon>Mollusca</taxon>
        <taxon>Bivalvia</taxon>
        <taxon>Autobranchia</taxon>
        <taxon>Heteroconchia</taxon>
        <taxon>Euheterodonta</taxon>
        <taxon>Imparidentia</taxon>
        <taxon>Neoheterodontei</taxon>
        <taxon>Myida</taxon>
        <taxon>Dreissenoidea</taxon>
        <taxon>Dreissenidae</taxon>
        <taxon>Dreissena</taxon>
    </lineage>
</organism>
<accession>A0A9D4JAQ6</accession>
<gene>
    <name evidence="1" type="ORF">DPMN_156302</name>
</gene>
<dbReference type="AlphaFoldDB" id="A0A9D4JAQ6"/>